<dbReference type="PROSITE" id="PS00798">
    <property type="entry name" value="ALDOKETO_REDUCTASE_1"/>
    <property type="match status" value="1"/>
</dbReference>
<protein>
    <submittedName>
        <fullName evidence="8">Putative aldo/keto reductase</fullName>
    </submittedName>
</protein>
<dbReference type="Pfam" id="PF00248">
    <property type="entry name" value="Aldo_ket_red"/>
    <property type="match status" value="1"/>
</dbReference>
<evidence type="ECO:0000256" key="4">
    <source>
        <dbReference type="PIRSR" id="PIRSR000097-1"/>
    </source>
</evidence>
<dbReference type="InterPro" id="IPR020471">
    <property type="entry name" value="AKR"/>
</dbReference>
<evidence type="ECO:0000313" key="8">
    <source>
        <dbReference type="EMBL" id="GAB79099.1"/>
    </source>
</evidence>
<evidence type="ECO:0000256" key="1">
    <source>
        <dbReference type="ARBA" id="ARBA00007905"/>
    </source>
</evidence>
<dbReference type="PIRSF" id="PIRSF000097">
    <property type="entry name" value="AKR"/>
    <property type="match status" value="1"/>
</dbReference>
<gene>
    <name evidence="8" type="ORF">AUCHE_19_00020</name>
</gene>
<evidence type="ECO:0000256" key="5">
    <source>
        <dbReference type="PIRSR" id="PIRSR000097-2"/>
    </source>
</evidence>
<dbReference type="PANTHER" id="PTHR43827:SF3">
    <property type="entry name" value="NADP-DEPENDENT OXIDOREDUCTASE DOMAIN-CONTAINING PROTEIN"/>
    <property type="match status" value="1"/>
</dbReference>
<evidence type="ECO:0000256" key="2">
    <source>
        <dbReference type="ARBA" id="ARBA00022857"/>
    </source>
</evidence>
<keyword evidence="9" id="KW-1185">Reference proteome</keyword>
<dbReference type="GO" id="GO:0016616">
    <property type="term" value="F:oxidoreductase activity, acting on the CH-OH group of donors, NAD or NADP as acceptor"/>
    <property type="evidence" value="ECO:0007669"/>
    <property type="project" value="UniProtKB-ARBA"/>
</dbReference>
<dbReference type="SUPFAM" id="SSF51430">
    <property type="entry name" value="NAD(P)-linked oxidoreductase"/>
    <property type="match status" value="1"/>
</dbReference>
<evidence type="ECO:0000256" key="3">
    <source>
        <dbReference type="ARBA" id="ARBA00023002"/>
    </source>
</evidence>
<dbReference type="FunFam" id="3.20.20.100:FF:000002">
    <property type="entry name" value="2,5-diketo-D-gluconic acid reductase A"/>
    <property type="match status" value="1"/>
</dbReference>
<dbReference type="Gene3D" id="3.20.20.100">
    <property type="entry name" value="NADP-dependent oxidoreductase domain"/>
    <property type="match status" value="1"/>
</dbReference>
<keyword evidence="3" id="KW-0560">Oxidoreductase</keyword>
<dbReference type="PRINTS" id="PR00069">
    <property type="entry name" value="ALDKETRDTASE"/>
</dbReference>
<dbReference type="InterPro" id="IPR036812">
    <property type="entry name" value="NAD(P)_OxRdtase_dom_sf"/>
</dbReference>
<accession>K6VQU4</accession>
<dbReference type="PANTHER" id="PTHR43827">
    <property type="entry name" value="2,5-DIKETO-D-GLUCONIC ACID REDUCTASE"/>
    <property type="match status" value="1"/>
</dbReference>
<dbReference type="Proteomes" id="UP000008495">
    <property type="component" value="Unassembled WGS sequence"/>
</dbReference>
<dbReference type="InterPro" id="IPR023210">
    <property type="entry name" value="NADP_OxRdtase_dom"/>
</dbReference>
<dbReference type="OrthoDB" id="9804790at2"/>
<evidence type="ECO:0000259" key="7">
    <source>
        <dbReference type="Pfam" id="PF00248"/>
    </source>
</evidence>
<dbReference type="RefSeq" id="WP_006503856.1">
    <property type="nucleotide sequence ID" value="NZ_BAGZ01000019.1"/>
</dbReference>
<feature type="domain" description="NADP-dependent oxidoreductase" evidence="7">
    <location>
        <begin position="17"/>
        <end position="257"/>
    </location>
</feature>
<proteinExistence type="inferred from homology"/>
<dbReference type="InterPro" id="IPR018170">
    <property type="entry name" value="Aldo/ket_reductase_CS"/>
</dbReference>
<name>K6VQU4_9MICO</name>
<dbReference type="eggNOG" id="COG0656">
    <property type="taxonomic scope" value="Bacteria"/>
</dbReference>
<dbReference type="EMBL" id="BAGZ01000019">
    <property type="protein sequence ID" value="GAB79099.1"/>
    <property type="molecule type" value="Genomic_DNA"/>
</dbReference>
<evidence type="ECO:0000313" key="9">
    <source>
        <dbReference type="Proteomes" id="UP000008495"/>
    </source>
</evidence>
<evidence type="ECO:0000256" key="6">
    <source>
        <dbReference type="PIRSR" id="PIRSR000097-3"/>
    </source>
</evidence>
<organism evidence="8 9">
    <name type="scientific">Austwickia chelonae NBRC 105200</name>
    <dbReference type="NCBI Taxonomy" id="1184607"/>
    <lineage>
        <taxon>Bacteria</taxon>
        <taxon>Bacillati</taxon>
        <taxon>Actinomycetota</taxon>
        <taxon>Actinomycetes</taxon>
        <taxon>Micrococcales</taxon>
        <taxon>Dermatophilaceae</taxon>
        <taxon>Austwickia</taxon>
    </lineage>
</organism>
<feature type="site" description="Lowers pKa of active site Tyr" evidence="6">
    <location>
        <position position="75"/>
    </location>
</feature>
<feature type="active site" description="Proton donor" evidence="4">
    <location>
        <position position="50"/>
    </location>
</feature>
<sequence>MTVPTYTLNDGVVIPQIGLGTYPLRGEEGITAMVSALEAGYRLIDSAVNYENEQEVGEAIRRSGVPREEIVVTTKIPGRFHARDEAVSCVEESLRVMGLEQIDLVLVHWPNPSVGKYVEAFQALVTCRERGLVRSVGVSNHSERHLQDVIGATGVVPAVNQIELHPAFPQEKMLRVHGRMGIVTESWSPVARMKRVAPQIEEIAAAHQVSSAQVILRWHLQRGCLPLPKSADPVRQKDNLDLFNFELSAEEIVTITGLGRPDGRQWGYDPDTHEEM</sequence>
<comment type="similarity">
    <text evidence="1">Belongs to the aldo/keto reductase family.</text>
</comment>
<dbReference type="AlphaFoldDB" id="K6VQU4"/>
<comment type="caution">
    <text evidence="8">The sequence shown here is derived from an EMBL/GenBank/DDBJ whole genome shotgun (WGS) entry which is preliminary data.</text>
</comment>
<keyword evidence="2" id="KW-0521">NADP</keyword>
<reference evidence="8 9" key="1">
    <citation type="submission" date="2012-08" db="EMBL/GenBank/DDBJ databases">
        <title>Whole genome shotgun sequence of Austwickia chelonae NBRC 105200.</title>
        <authorList>
            <person name="Yoshida I."/>
            <person name="Hosoyama A."/>
            <person name="Tsuchikane K."/>
            <person name="Katsumata H."/>
            <person name="Ando Y."/>
            <person name="Ohji S."/>
            <person name="Hamada M."/>
            <person name="Tamura T."/>
            <person name="Yamazoe A."/>
            <person name="Yamazaki S."/>
            <person name="Fujita N."/>
        </authorList>
    </citation>
    <scope>NUCLEOTIDE SEQUENCE [LARGE SCALE GENOMIC DNA]</scope>
    <source>
        <strain evidence="8 9">NBRC 105200</strain>
    </source>
</reference>
<feature type="binding site" evidence="5">
    <location>
        <position position="108"/>
    </location>
    <ligand>
        <name>substrate</name>
    </ligand>
</feature>
<dbReference type="STRING" id="100225.SAMN05421595_2959"/>